<feature type="active site" description="Charge relay system" evidence="5">
    <location>
        <position position="450"/>
    </location>
</feature>
<evidence type="ECO:0000256" key="2">
    <source>
        <dbReference type="ARBA" id="ARBA00022670"/>
    </source>
</evidence>
<evidence type="ECO:0000313" key="8">
    <source>
        <dbReference type="Proteomes" id="UP000295499"/>
    </source>
</evidence>
<dbReference type="EMBL" id="SNWM01000006">
    <property type="protein sequence ID" value="TDO19616.1"/>
    <property type="molecule type" value="Genomic_DNA"/>
</dbReference>
<dbReference type="PROSITE" id="PS00137">
    <property type="entry name" value="SUBTILASE_HIS"/>
    <property type="match status" value="1"/>
</dbReference>
<dbReference type="Gene3D" id="3.40.50.200">
    <property type="entry name" value="Peptidase S8/S53 domain"/>
    <property type="match status" value="2"/>
</dbReference>
<protein>
    <submittedName>
        <fullName evidence="7">Subtilase family protein</fullName>
    </submittedName>
</protein>
<dbReference type="InterPro" id="IPR051048">
    <property type="entry name" value="Peptidase_S8/S53_subtilisin"/>
</dbReference>
<dbReference type="PRINTS" id="PR00723">
    <property type="entry name" value="SUBTILISIN"/>
</dbReference>
<evidence type="ECO:0000256" key="5">
    <source>
        <dbReference type="PROSITE-ProRule" id="PRU01240"/>
    </source>
</evidence>
<sequence length="526" mass="57897">MTSRLPCRKNLYILLFFFLPLFTFGQRANWQNLDLKADSTFGISTEKTYSILLKGKKATKVIVGVLDGGVDVNHEDLKSVIWLNGKEKAENGLDDDKNGYADDMHGWNFLGSAKGSVHYEALELTRLLKRDRKKFKDVAKSSSQDPEGYSNYKAMQADFDKQLEEAKSSLMDAEIFKNVLDKMVKKIGKEKPVASDFQNYSAQTELDRIIISIIVPELQSGTFSDFYKSQVTDAVDEFTQKVKYNLNPDYDPRPSLVGDNYADSRERIYGNADVKGPDASHGTHVAGIIAADRKNTIGIKGVADEVEIMVVRAVPNGDERDKDVANSIRYAVDNGARVLNMSFGKAYSWDKAIVDDAVKYAMSKDVLIIQAAGNDNQNLDVEPNFPNRRYIGGGSAGAYIMVGASGWTDNENLKADFSNYGPTTVDVFAPGEKIYSSVPDSKYASYDGTSMAAPVVAGLAALIRSYYPKLTAVQVKDVIMKSVVKVNHNVNIKSGEILKSVPFKDICVSGGIVNAFNALSLAARYN</sequence>
<feature type="domain" description="Peptidase S8/S53" evidence="6">
    <location>
        <begin position="60"/>
        <end position="486"/>
    </location>
</feature>
<dbReference type="PROSITE" id="PS51892">
    <property type="entry name" value="SUBTILASE"/>
    <property type="match status" value="1"/>
</dbReference>
<dbReference type="PANTHER" id="PTHR43399:SF4">
    <property type="entry name" value="CELL WALL-ASSOCIATED PROTEASE"/>
    <property type="match status" value="1"/>
</dbReference>
<keyword evidence="8" id="KW-1185">Reference proteome</keyword>
<dbReference type="AlphaFoldDB" id="A0A4R6ID69"/>
<proteinExistence type="inferred from homology"/>
<evidence type="ECO:0000313" key="7">
    <source>
        <dbReference type="EMBL" id="TDO19616.1"/>
    </source>
</evidence>
<keyword evidence="2 5" id="KW-0645">Protease</keyword>
<dbReference type="InterPro" id="IPR015500">
    <property type="entry name" value="Peptidase_S8_subtilisin-rel"/>
</dbReference>
<dbReference type="InterPro" id="IPR023828">
    <property type="entry name" value="Peptidase_S8_Ser-AS"/>
</dbReference>
<reference evidence="7 8" key="1">
    <citation type="submission" date="2019-03" db="EMBL/GenBank/DDBJ databases">
        <title>Genomic Encyclopedia of Archaeal and Bacterial Type Strains, Phase II (KMG-II): from individual species to whole genera.</title>
        <authorList>
            <person name="Goeker M."/>
        </authorList>
    </citation>
    <scope>NUCLEOTIDE SEQUENCE [LARGE SCALE GENOMIC DNA]</scope>
    <source>
        <strain evidence="7 8">DSM 19034</strain>
    </source>
</reference>
<keyword evidence="3 5" id="KW-0378">Hydrolase</keyword>
<evidence type="ECO:0000256" key="4">
    <source>
        <dbReference type="ARBA" id="ARBA00022825"/>
    </source>
</evidence>
<accession>A0A4R6ID69</accession>
<evidence type="ECO:0000259" key="6">
    <source>
        <dbReference type="Pfam" id="PF00082"/>
    </source>
</evidence>
<dbReference type="OrthoDB" id="9798386at2"/>
<dbReference type="PANTHER" id="PTHR43399">
    <property type="entry name" value="SUBTILISIN-RELATED"/>
    <property type="match status" value="1"/>
</dbReference>
<gene>
    <name evidence="7" type="ORF">CLV32_4238</name>
</gene>
<dbReference type="SUPFAM" id="SSF52743">
    <property type="entry name" value="Subtilisin-like"/>
    <property type="match status" value="1"/>
</dbReference>
<dbReference type="Pfam" id="PF00082">
    <property type="entry name" value="Peptidase_S8"/>
    <property type="match status" value="1"/>
</dbReference>
<dbReference type="RefSeq" id="WP_133558837.1">
    <property type="nucleotide sequence ID" value="NZ_SNWM01000006.1"/>
</dbReference>
<organism evidence="7 8">
    <name type="scientific">Pedobacter duraquae</name>
    <dbReference type="NCBI Taxonomy" id="425511"/>
    <lineage>
        <taxon>Bacteria</taxon>
        <taxon>Pseudomonadati</taxon>
        <taxon>Bacteroidota</taxon>
        <taxon>Sphingobacteriia</taxon>
        <taxon>Sphingobacteriales</taxon>
        <taxon>Sphingobacteriaceae</taxon>
        <taxon>Pedobacter</taxon>
    </lineage>
</organism>
<feature type="active site" description="Charge relay system" evidence="5">
    <location>
        <position position="67"/>
    </location>
</feature>
<comment type="similarity">
    <text evidence="1 5">Belongs to the peptidase S8 family.</text>
</comment>
<dbReference type="InterPro" id="IPR034080">
    <property type="entry name" value="Protease_P7-like_dom"/>
</dbReference>
<dbReference type="GO" id="GO:0004252">
    <property type="term" value="F:serine-type endopeptidase activity"/>
    <property type="evidence" value="ECO:0007669"/>
    <property type="project" value="UniProtKB-UniRule"/>
</dbReference>
<dbReference type="Proteomes" id="UP000295499">
    <property type="component" value="Unassembled WGS sequence"/>
</dbReference>
<dbReference type="InterPro" id="IPR036852">
    <property type="entry name" value="Peptidase_S8/S53_dom_sf"/>
</dbReference>
<dbReference type="CDD" id="cd07483">
    <property type="entry name" value="Peptidases_S8_Subtilisin_Novo-like"/>
    <property type="match status" value="1"/>
</dbReference>
<evidence type="ECO:0000256" key="3">
    <source>
        <dbReference type="ARBA" id="ARBA00022801"/>
    </source>
</evidence>
<dbReference type="InterPro" id="IPR000209">
    <property type="entry name" value="Peptidase_S8/S53_dom"/>
</dbReference>
<feature type="active site" description="Charge relay system" evidence="5">
    <location>
        <position position="281"/>
    </location>
</feature>
<comment type="caution">
    <text evidence="7">The sequence shown here is derived from an EMBL/GenBank/DDBJ whole genome shotgun (WGS) entry which is preliminary data.</text>
</comment>
<evidence type="ECO:0000256" key="1">
    <source>
        <dbReference type="ARBA" id="ARBA00011073"/>
    </source>
</evidence>
<dbReference type="PROSITE" id="PS00138">
    <property type="entry name" value="SUBTILASE_SER"/>
    <property type="match status" value="1"/>
</dbReference>
<keyword evidence="4 5" id="KW-0720">Serine protease</keyword>
<dbReference type="GO" id="GO:0006508">
    <property type="term" value="P:proteolysis"/>
    <property type="evidence" value="ECO:0007669"/>
    <property type="project" value="UniProtKB-KW"/>
</dbReference>
<dbReference type="InterPro" id="IPR022398">
    <property type="entry name" value="Peptidase_S8_His-AS"/>
</dbReference>
<name>A0A4R6ID69_9SPHI</name>